<evidence type="ECO:0000259" key="1">
    <source>
        <dbReference type="Pfam" id="PF00248"/>
    </source>
</evidence>
<dbReference type="InterPro" id="IPR023210">
    <property type="entry name" value="NADP_OxRdtase_dom"/>
</dbReference>
<dbReference type="Proteomes" id="UP000190102">
    <property type="component" value="Unassembled WGS sequence"/>
</dbReference>
<dbReference type="PANTHER" id="PTHR43638">
    <property type="entry name" value="OXIDOREDUCTASE, ALDO/KETO REDUCTASE FAMILY PROTEIN"/>
    <property type="match status" value="1"/>
</dbReference>
<dbReference type="EMBL" id="FUWR01000001">
    <property type="protein sequence ID" value="SJZ34654.1"/>
    <property type="molecule type" value="Genomic_DNA"/>
</dbReference>
<keyword evidence="3" id="KW-1185">Reference proteome</keyword>
<dbReference type="AlphaFoldDB" id="A0A1T4JX13"/>
<evidence type="ECO:0000313" key="3">
    <source>
        <dbReference type="Proteomes" id="UP000190102"/>
    </source>
</evidence>
<dbReference type="PRINTS" id="PR00069">
    <property type="entry name" value="ALDKETRDTASE"/>
</dbReference>
<dbReference type="SUPFAM" id="SSF51430">
    <property type="entry name" value="NAD(P)-linked oxidoreductase"/>
    <property type="match status" value="1"/>
</dbReference>
<name>A0A1T4JX13_9BACT</name>
<feature type="domain" description="NADP-dependent oxidoreductase" evidence="1">
    <location>
        <begin position="16"/>
        <end position="269"/>
    </location>
</feature>
<accession>A0A1T4JX13</accession>
<evidence type="ECO:0000313" key="2">
    <source>
        <dbReference type="EMBL" id="SJZ34654.1"/>
    </source>
</evidence>
<dbReference type="PANTHER" id="PTHR43638:SF3">
    <property type="entry name" value="ALDEHYDE REDUCTASE"/>
    <property type="match status" value="1"/>
</dbReference>
<dbReference type="GO" id="GO:0016491">
    <property type="term" value="F:oxidoreductase activity"/>
    <property type="evidence" value="ECO:0007669"/>
    <property type="project" value="InterPro"/>
</dbReference>
<organism evidence="2 3">
    <name type="scientific">Trichlorobacter thiogenes</name>
    <dbReference type="NCBI Taxonomy" id="115783"/>
    <lineage>
        <taxon>Bacteria</taxon>
        <taxon>Pseudomonadati</taxon>
        <taxon>Thermodesulfobacteriota</taxon>
        <taxon>Desulfuromonadia</taxon>
        <taxon>Geobacterales</taxon>
        <taxon>Geobacteraceae</taxon>
        <taxon>Trichlorobacter</taxon>
    </lineage>
</organism>
<proteinExistence type="predicted"/>
<dbReference type="Gene3D" id="3.20.20.100">
    <property type="entry name" value="NADP-dependent oxidoreductase domain"/>
    <property type="match status" value="1"/>
</dbReference>
<sequence length="355" mass="39469">MQYKQLGNTNTLIPAIGMGTMGIGGYFSRDDTNDNQAIKVLKQGIELGMSFIDTAEAYGKGHSEELVGIATKGQRDKVVIATKVSPEHLHYDNVIASAENSLKRLRTDYIDLYQIHWPNPTIPVSETLEAMIKLQADGKIRAIGVSNFSVPELEEALLSVGNIASVQVEYNLFDRTAEQDLIPFCTQNKITVLAYTPLCSGKITYDKSKQDDLLRIAHKYNTNVSQLALKWLTENNNIVAIPMSRNASHLLSNSASTDLELNTADYDFITTTFLTEILEIPTGRIKVDTKGLDGFVPSANDLAKLIAKGVPIKPIRVVKIDDPVFEYELFEGKLRYWAWQIAYNGNVAVRALIRE</sequence>
<protein>
    <submittedName>
        <fullName evidence="2">Predicted oxidoreductase</fullName>
    </submittedName>
</protein>
<dbReference type="InterPro" id="IPR020471">
    <property type="entry name" value="AKR"/>
</dbReference>
<dbReference type="PROSITE" id="PS00062">
    <property type="entry name" value="ALDOKETO_REDUCTASE_2"/>
    <property type="match status" value="1"/>
</dbReference>
<dbReference type="InterPro" id="IPR018170">
    <property type="entry name" value="Aldo/ket_reductase_CS"/>
</dbReference>
<dbReference type="STRING" id="115783.SAMN02745119_00135"/>
<dbReference type="CDD" id="cd19072">
    <property type="entry name" value="AKR_AKR3F1-like"/>
    <property type="match status" value="1"/>
</dbReference>
<gene>
    <name evidence="2" type="ORF">SAMN02745119_00135</name>
</gene>
<dbReference type="OrthoDB" id="9773828at2"/>
<dbReference type="Pfam" id="PF00248">
    <property type="entry name" value="Aldo_ket_red"/>
    <property type="match status" value="1"/>
</dbReference>
<dbReference type="RefSeq" id="WP_139366634.1">
    <property type="nucleotide sequence ID" value="NZ_FUWR01000001.1"/>
</dbReference>
<reference evidence="3" key="1">
    <citation type="submission" date="2017-02" db="EMBL/GenBank/DDBJ databases">
        <authorList>
            <person name="Varghese N."/>
            <person name="Submissions S."/>
        </authorList>
    </citation>
    <scope>NUCLEOTIDE SEQUENCE [LARGE SCALE GENOMIC DNA]</scope>
    <source>
        <strain evidence="3">ATCC BAA-34</strain>
    </source>
</reference>
<dbReference type="InterPro" id="IPR036812">
    <property type="entry name" value="NAD(P)_OxRdtase_dom_sf"/>
</dbReference>